<reference evidence="1 2" key="2">
    <citation type="journal article" date="2016" name="Appl. Microbiol. Biotechnol.">
        <title>Mutations improving production and secretion of extracellular lipase by Burkholderia glumae PG1.</title>
        <authorList>
            <person name="Knapp A."/>
            <person name="Voget S."/>
            <person name="Gao R."/>
            <person name="Zaburannyi N."/>
            <person name="Krysciak D."/>
            <person name="Breuer M."/>
            <person name="Hauer B."/>
            <person name="Streit W.R."/>
            <person name="Muller R."/>
            <person name="Daniel R."/>
            <person name="Jaeger K.E."/>
        </authorList>
    </citation>
    <scope>NUCLEOTIDE SEQUENCE [LARGE SCALE GENOMIC DNA]</scope>
    <source>
        <strain evidence="1 2">PG1</strain>
    </source>
</reference>
<keyword evidence="2" id="KW-1185">Reference proteome</keyword>
<sequence length="181" mass="18872">MIGRAGGYMLAVALSISAGAYGMHVFDARALAAEKAERATDGQKHAADLLAISRTALDAQQRAIAAHDTAAARVAAVDSKFTKERMDHENDNRRYRDALAAGTDQLRVTVRNCSPAGADSLSGAAGAASVGDGATAVADLDRATAERAFAVAGDDQREIDKLRALQEYVCTVRPASPGCVR</sequence>
<reference evidence="2" key="1">
    <citation type="submission" date="2011-03" db="EMBL/GenBank/DDBJ databases">
        <authorList>
            <person name="Voget S."/>
            <person name="Streit W.R."/>
            <person name="Jaeger K.E."/>
            <person name="Daniel R."/>
        </authorList>
    </citation>
    <scope>NUCLEOTIDE SEQUENCE [LARGE SCALE GENOMIC DNA]</scope>
    <source>
        <strain evidence="2">PG1</strain>
    </source>
</reference>
<accession>A0A0B6S1Z9</accession>
<dbReference type="GO" id="GO:0044659">
    <property type="term" value="P:viral release from host cell by cytolysis"/>
    <property type="evidence" value="ECO:0007669"/>
    <property type="project" value="InterPro"/>
</dbReference>
<dbReference type="InterPro" id="IPR004929">
    <property type="entry name" value="I-spanin"/>
</dbReference>
<name>A0A0B6S1Z9_BURPL</name>
<gene>
    <name evidence="1" type="ORF">BGL_1c17520</name>
</gene>
<evidence type="ECO:0000313" key="2">
    <source>
        <dbReference type="Proteomes" id="UP000031838"/>
    </source>
</evidence>
<protein>
    <submittedName>
        <fullName evidence="1">Putative bacteriophage lysis protein</fullName>
    </submittedName>
</protein>
<dbReference type="KEGG" id="bgp:BGL_1c17520"/>
<evidence type="ECO:0000313" key="1">
    <source>
        <dbReference type="EMBL" id="AJK46261.1"/>
    </source>
</evidence>
<dbReference type="Pfam" id="PF03245">
    <property type="entry name" value="Phage_lysis"/>
    <property type="match status" value="1"/>
</dbReference>
<dbReference type="Proteomes" id="UP000031838">
    <property type="component" value="Chromosome 1"/>
</dbReference>
<dbReference type="HOGENOM" id="CLU_091263_0_0_4"/>
<dbReference type="EMBL" id="CP002580">
    <property type="protein sequence ID" value="AJK46261.1"/>
    <property type="molecule type" value="Genomic_DNA"/>
</dbReference>
<dbReference type="AlphaFoldDB" id="A0A0B6S1Z9"/>
<organism evidence="1 2">
    <name type="scientific">Burkholderia plantarii</name>
    <dbReference type="NCBI Taxonomy" id="41899"/>
    <lineage>
        <taxon>Bacteria</taxon>
        <taxon>Pseudomonadati</taxon>
        <taxon>Pseudomonadota</taxon>
        <taxon>Betaproteobacteria</taxon>
        <taxon>Burkholderiales</taxon>
        <taxon>Burkholderiaceae</taxon>
        <taxon>Burkholderia</taxon>
    </lineage>
</organism>
<proteinExistence type="predicted"/>